<dbReference type="InterPro" id="IPR016138">
    <property type="entry name" value="Ribosome_inactivat_prot_sub1"/>
</dbReference>
<dbReference type="Gene3D" id="3.40.420.10">
    <property type="entry name" value="Ricin (A subunit), domain 1"/>
    <property type="match status" value="1"/>
</dbReference>
<dbReference type="GO" id="GO:0006952">
    <property type="term" value="P:defense response"/>
    <property type="evidence" value="ECO:0007669"/>
    <property type="project" value="UniProtKB-KW"/>
</dbReference>
<dbReference type="InterPro" id="IPR036041">
    <property type="entry name" value="Ribosome-inact_prot_sf"/>
</dbReference>
<dbReference type="Proteomes" id="UP000007015">
    <property type="component" value="Chromosome 2"/>
</dbReference>
<dbReference type="HOGENOM" id="CLU_080025_0_0_1"/>
<dbReference type="OMA" id="SKALVWW"/>
<comment type="catalytic activity">
    <reaction evidence="1">
        <text>Endohydrolysis of the N-glycosidic bond at one specific adenosine on the 28S rRNA.</text>
        <dbReference type="EC" id="3.2.2.22"/>
    </reaction>
</comment>
<evidence type="ECO:0000313" key="2">
    <source>
        <dbReference type="EMBL" id="EAY84482.1"/>
    </source>
</evidence>
<dbReference type="AlphaFoldDB" id="A2X0X2"/>
<dbReference type="GO" id="GO:0030598">
    <property type="term" value="F:rRNA N-glycosylase activity"/>
    <property type="evidence" value="ECO:0007669"/>
    <property type="project" value="UniProtKB-EC"/>
</dbReference>
<dbReference type="Pfam" id="PF00161">
    <property type="entry name" value="RIP"/>
    <property type="match status" value="1"/>
</dbReference>
<dbReference type="InterPro" id="IPR001574">
    <property type="entry name" value="Ribosome_inactivat_prot"/>
</dbReference>
<evidence type="ECO:0000256" key="1">
    <source>
        <dbReference type="RuleBase" id="RU004915"/>
    </source>
</evidence>
<organism evidence="2 3">
    <name type="scientific">Oryza sativa subsp. indica</name>
    <name type="common">Rice</name>
    <dbReference type="NCBI Taxonomy" id="39946"/>
    <lineage>
        <taxon>Eukaryota</taxon>
        <taxon>Viridiplantae</taxon>
        <taxon>Streptophyta</taxon>
        <taxon>Embryophyta</taxon>
        <taxon>Tracheophyta</taxon>
        <taxon>Spermatophyta</taxon>
        <taxon>Magnoliopsida</taxon>
        <taxon>Liliopsida</taxon>
        <taxon>Poales</taxon>
        <taxon>Poaceae</taxon>
        <taxon>BOP clade</taxon>
        <taxon>Oryzoideae</taxon>
        <taxon>Oryzeae</taxon>
        <taxon>Oryzinae</taxon>
        <taxon>Oryza</taxon>
        <taxon>Oryza sativa</taxon>
    </lineage>
</organism>
<keyword evidence="1" id="KW-0800">Toxin</keyword>
<keyword evidence="3" id="KW-1185">Reference proteome</keyword>
<dbReference type="GO" id="GO:0090729">
    <property type="term" value="F:toxin activity"/>
    <property type="evidence" value="ECO:0007669"/>
    <property type="project" value="UniProtKB-KW"/>
</dbReference>
<proteinExistence type="inferred from homology"/>
<evidence type="ECO:0000313" key="3">
    <source>
        <dbReference type="Proteomes" id="UP000007015"/>
    </source>
</evidence>
<dbReference type="Gramene" id="BGIOSGA007543-TA">
    <property type="protein sequence ID" value="BGIOSGA007543-PA"/>
    <property type="gene ID" value="BGIOSGA007543"/>
</dbReference>
<sequence length="300" mass="34453">MADKEIQSRLAWHLSCCFQEDTGRPPFPHCGEGSDMVHCRKRLGVSEDQVFLETNTLCHQLQAEASLGVPLRRRRWRRPARNVLGRRRPAFISVPWRWVMVDVVAPRDAGSHVEMMRTTLAIADDDLYILGFANRTGHWHVMKDFGGLPEPLTKLTIEHSYGDLVGSFQNLHTVPLGRESAVQAVRTLANYNSAMAEAQLKLPIAKFAIMISEALRFPFIRNTFSTNWESETFMKPDHVKYVVYWGRLSKALVWWKQSGNNWWPRPDSDLGEDFEYINVKTSQDAVKLVDLLIRPASRYS</sequence>
<protein>
    <recommendedName>
        <fullName evidence="1">rRNA N-glycosylase</fullName>
        <ecNumber evidence="1">3.2.2.22</ecNumber>
    </recommendedName>
</protein>
<dbReference type="SUPFAM" id="SSF56371">
    <property type="entry name" value="Ribosome inactivating proteins (RIP)"/>
    <property type="match status" value="1"/>
</dbReference>
<dbReference type="PANTHER" id="PTHR33453">
    <property type="match status" value="1"/>
</dbReference>
<dbReference type="GO" id="GO:0017148">
    <property type="term" value="P:negative regulation of translation"/>
    <property type="evidence" value="ECO:0007669"/>
    <property type="project" value="UniProtKB-KW"/>
</dbReference>
<comment type="similarity">
    <text evidence="1">Belongs to the ribosome-inactivating protein family.</text>
</comment>
<keyword evidence="1" id="KW-0378">Hydrolase</keyword>
<reference evidence="2 3" key="1">
    <citation type="journal article" date="2005" name="PLoS Biol.">
        <title>The genomes of Oryza sativa: a history of duplications.</title>
        <authorList>
            <person name="Yu J."/>
            <person name="Wang J."/>
            <person name="Lin W."/>
            <person name="Li S."/>
            <person name="Li H."/>
            <person name="Zhou J."/>
            <person name="Ni P."/>
            <person name="Dong W."/>
            <person name="Hu S."/>
            <person name="Zeng C."/>
            <person name="Zhang J."/>
            <person name="Zhang Y."/>
            <person name="Li R."/>
            <person name="Xu Z."/>
            <person name="Li S."/>
            <person name="Li X."/>
            <person name="Zheng H."/>
            <person name="Cong L."/>
            <person name="Lin L."/>
            <person name="Yin J."/>
            <person name="Geng J."/>
            <person name="Li G."/>
            <person name="Shi J."/>
            <person name="Liu J."/>
            <person name="Lv H."/>
            <person name="Li J."/>
            <person name="Wang J."/>
            <person name="Deng Y."/>
            <person name="Ran L."/>
            <person name="Shi X."/>
            <person name="Wang X."/>
            <person name="Wu Q."/>
            <person name="Li C."/>
            <person name="Ren X."/>
            <person name="Wang J."/>
            <person name="Wang X."/>
            <person name="Li D."/>
            <person name="Liu D."/>
            <person name="Zhang X."/>
            <person name="Ji Z."/>
            <person name="Zhao W."/>
            <person name="Sun Y."/>
            <person name="Zhang Z."/>
            <person name="Bao J."/>
            <person name="Han Y."/>
            <person name="Dong L."/>
            <person name="Ji J."/>
            <person name="Chen P."/>
            <person name="Wu S."/>
            <person name="Liu J."/>
            <person name="Xiao Y."/>
            <person name="Bu D."/>
            <person name="Tan J."/>
            <person name="Yang L."/>
            <person name="Ye C."/>
            <person name="Zhang J."/>
            <person name="Xu J."/>
            <person name="Zhou Y."/>
            <person name="Yu Y."/>
            <person name="Zhang B."/>
            <person name="Zhuang S."/>
            <person name="Wei H."/>
            <person name="Liu B."/>
            <person name="Lei M."/>
            <person name="Yu H."/>
            <person name="Li Y."/>
            <person name="Xu H."/>
            <person name="Wei S."/>
            <person name="He X."/>
            <person name="Fang L."/>
            <person name="Zhang Z."/>
            <person name="Zhang Y."/>
            <person name="Huang X."/>
            <person name="Su Z."/>
            <person name="Tong W."/>
            <person name="Li J."/>
            <person name="Tong Z."/>
            <person name="Li S."/>
            <person name="Ye J."/>
            <person name="Wang L."/>
            <person name="Fang L."/>
            <person name="Lei T."/>
            <person name="Chen C."/>
            <person name="Chen H."/>
            <person name="Xu Z."/>
            <person name="Li H."/>
            <person name="Huang H."/>
            <person name="Zhang F."/>
            <person name="Xu H."/>
            <person name="Li N."/>
            <person name="Zhao C."/>
            <person name="Li S."/>
            <person name="Dong L."/>
            <person name="Huang Y."/>
            <person name="Li L."/>
            <person name="Xi Y."/>
            <person name="Qi Q."/>
            <person name="Li W."/>
            <person name="Zhang B."/>
            <person name="Hu W."/>
            <person name="Zhang Y."/>
            <person name="Tian X."/>
            <person name="Jiao Y."/>
            <person name="Liang X."/>
            <person name="Jin J."/>
            <person name="Gao L."/>
            <person name="Zheng W."/>
            <person name="Hao B."/>
            <person name="Liu S."/>
            <person name="Wang W."/>
            <person name="Yuan L."/>
            <person name="Cao M."/>
            <person name="McDermott J."/>
            <person name="Samudrala R."/>
            <person name="Wang J."/>
            <person name="Wong G.K."/>
            <person name="Yang H."/>
        </authorList>
    </citation>
    <scope>NUCLEOTIDE SEQUENCE [LARGE SCALE GENOMIC DNA]</scope>
    <source>
        <strain evidence="3">cv. 93-11</strain>
    </source>
</reference>
<keyword evidence="1" id="KW-0652">Protein synthesis inhibitor</keyword>
<gene>
    <name evidence="2" type="ORF">OsI_05857</name>
</gene>
<dbReference type="PANTHER" id="PTHR33453:SF10">
    <property type="entry name" value="RRNA N-GLYCOSYLASE"/>
    <property type="match status" value="1"/>
</dbReference>
<keyword evidence="1" id="KW-0611">Plant defense</keyword>
<dbReference type="EMBL" id="CM000127">
    <property type="protein sequence ID" value="EAY84482.1"/>
    <property type="molecule type" value="Genomic_DNA"/>
</dbReference>
<dbReference type="STRING" id="39946.A2X0X2"/>
<accession>A2X0X2</accession>
<dbReference type="EC" id="3.2.2.22" evidence="1"/>
<name>A2X0X2_ORYSI</name>